<evidence type="ECO:0000259" key="2">
    <source>
        <dbReference type="PROSITE" id="PS51186"/>
    </source>
</evidence>
<protein>
    <submittedName>
        <fullName evidence="3">GNAT family acetyltransferase</fullName>
    </submittedName>
</protein>
<reference evidence="3 4" key="1">
    <citation type="submission" date="2015-08" db="EMBL/GenBank/DDBJ databases">
        <title>Enterococcus genome sequence.</title>
        <authorList>
            <person name="Acedo J.Z."/>
            <person name="Vederas J.C."/>
        </authorList>
    </citation>
    <scope>NUCLEOTIDE SEQUENCE [LARGE SCALE GENOMIC DNA]</scope>
    <source>
        <strain evidence="3 4">49</strain>
    </source>
</reference>
<proteinExistence type="predicted"/>
<dbReference type="PANTHER" id="PTHR13947">
    <property type="entry name" value="GNAT FAMILY N-ACETYLTRANSFERASE"/>
    <property type="match status" value="1"/>
</dbReference>
<dbReference type="InterPro" id="IPR016181">
    <property type="entry name" value="Acyl_CoA_acyltransferase"/>
</dbReference>
<dbReference type="CDD" id="cd04301">
    <property type="entry name" value="NAT_SF"/>
    <property type="match status" value="1"/>
</dbReference>
<keyword evidence="4" id="KW-1185">Reference proteome</keyword>
<comment type="caution">
    <text evidence="3">The sequence shown here is derived from an EMBL/GenBank/DDBJ whole genome shotgun (WGS) entry which is preliminary data.</text>
</comment>
<dbReference type="AlphaFoldDB" id="A0A267HRS6"/>
<dbReference type="PANTHER" id="PTHR13947:SF37">
    <property type="entry name" value="LD18367P"/>
    <property type="match status" value="1"/>
</dbReference>
<dbReference type="GO" id="GO:0008080">
    <property type="term" value="F:N-acetyltransferase activity"/>
    <property type="evidence" value="ECO:0007669"/>
    <property type="project" value="InterPro"/>
</dbReference>
<sequence length="151" mass="17147">MKINKFTTITPAHWELLLDADPAKKLVKDYTSRSTCFELNQNGELAGVIVLLATRPETVEIMNLAVAKKFRGQKLAQKMIAEALNWSKQAGFRRVEIGTGSTGVAQLYLYQKCGFRMTHIEQDFFVRHYEEAIIENGLVLKDMVRLAQDLV</sequence>
<accession>A0A267HRS6</accession>
<keyword evidence="1 3" id="KW-0808">Transferase</keyword>
<organism evidence="3 4">
    <name type="scientific">Enterococcus canintestini</name>
    <dbReference type="NCBI Taxonomy" id="317010"/>
    <lineage>
        <taxon>Bacteria</taxon>
        <taxon>Bacillati</taxon>
        <taxon>Bacillota</taxon>
        <taxon>Bacilli</taxon>
        <taxon>Lactobacillales</taxon>
        <taxon>Enterococcaceae</taxon>
        <taxon>Enterococcus</taxon>
    </lineage>
</organism>
<feature type="domain" description="N-acetyltransferase" evidence="2">
    <location>
        <begin position="1"/>
        <end position="145"/>
    </location>
</feature>
<evidence type="ECO:0000313" key="3">
    <source>
        <dbReference type="EMBL" id="PAB00942.1"/>
    </source>
</evidence>
<dbReference type="Gene3D" id="3.40.630.30">
    <property type="match status" value="1"/>
</dbReference>
<dbReference type="PROSITE" id="PS51186">
    <property type="entry name" value="GNAT"/>
    <property type="match status" value="1"/>
</dbReference>
<gene>
    <name evidence="3" type="ORF">AKL21_06710</name>
</gene>
<dbReference type="EMBL" id="LHUG01000005">
    <property type="protein sequence ID" value="PAB00942.1"/>
    <property type="molecule type" value="Genomic_DNA"/>
</dbReference>
<dbReference type="Pfam" id="PF00583">
    <property type="entry name" value="Acetyltransf_1"/>
    <property type="match status" value="1"/>
</dbReference>
<dbReference type="Proteomes" id="UP000216797">
    <property type="component" value="Unassembled WGS sequence"/>
</dbReference>
<dbReference type="RefSeq" id="WP_095006519.1">
    <property type="nucleotide sequence ID" value="NZ_LHUG01000005.1"/>
</dbReference>
<evidence type="ECO:0000313" key="4">
    <source>
        <dbReference type="Proteomes" id="UP000216797"/>
    </source>
</evidence>
<dbReference type="SUPFAM" id="SSF55729">
    <property type="entry name" value="Acyl-CoA N-acyltransferases (Nat)"/>
    <property type="match status" value="1"/>
</dbReference>
<evidence type="ECO:0000256" key="1">
    <source>
        <dbReference type="ARBA" id="ARBA00022679"/>
    </source>
</evidence>
<dbReference type="InterPro" id="IPR050769">
    <property type="entry name" value="NAT_camello-type"/>
</dbReference>
<dbReference type="InterPro" id="IPR000182">
    <property type="entry name" value="GNAT_dom"/>
</dbReference>
<name>A0A267HRS6_9ENTE</name>